<dbReference type="VEuPathDB" id="CryptoDB:Cvel_10497"/>
<feature type="compositionally biased region" description="Pro residues" evidence="1">
    <location>
        <begin position="556"/>
        <end position="567"/>
    </location>
</feature>
<feature type="region of interest" description="Disordered" evidence="1">
    <location>
        <begin position="205"/>
        <end position="301"/>
    </location>
</feature>
<dbReference type="AlphaFoldDB" id="A0A0G4I2V2"/>
<proteinExistence type="predicted"/>
<protein>
    <submittedName>
        <fullName evidence="2">Uncharacterized protein</fullName>
    </submittedName>
</protein>
<feature type="compositionally biased region" description="Basic and acidic residues" evidence="1">
    <location>
        <begin position="283"/>
        <end position="294"/>
    </location>
</feature>
<dbReference type="EMBL" id="CDMZ01004894">
    <property type="protein sequence ID" value="CEM51256.1"/>
    <property type="molecule type" value="Genomic_DNA"/>
</dbReference>
<reference evidence="2" key="1">
    <citation type="submission" date="2014-11" db="EMBL/GenBank/DDBJ databases">
        <authorList>
            <person name="Otto D Thomas"/>
            <person name="Naeem Raeece"/>
        </authorList>
    </citation>
    <scope>NUCLEOTIDE SEQUENCE</scope>
</reference>
<feature type="region of interest" description="Disordered" evidence="1">
    <location>
        <begin position="630"/>
        <end position="717"/>
    </location>
</feature>
<name>A0A0G4I2V2_9ALVE</name>
<feature type="compositionally biased region" description="Basic and acidic residues" evidence="1">
    <location>
        <begin position="737"/>
        <end position="758"/>
    </location>
</feature>
<evidence type="ECO:0000313" key="2">
    <source>
        <dbReference type="EMBL" id="CEM51256.1"/>
    </source>
</evidence>
<feature type="region of interest" description="Disordered" evidence="1">
    <location>
        <begin position="421"/>
        <end position="615"/>
    </location>
</feature>
<feature type="region of interest" description="Disordered" evidence="1">
    <location>
        <begin position="327"/>
        <end position="346"/>
    </location>
</feature>
<feature type="compositionally biased region" description="Basic and acidic residues" evidence="1">
    <location>
        <begin position="698"/>
        <end position="717"/>
    </location>
</feature>
<accession>A0A0G4I2V2</accession>
<feature type="compositionally biased region" description="Low complexity" evidence="1">
    <location>
        <begin position="479"/>
        <end position="498"/>
    </location>
</feature>
<feature type="compositionally biased region" description="Low complexity" evidence="1">
    <location>
        <begin position="263"/>
        <end position="282"/>
    </location>
</feature>
<organism evidence="2">
    <name type="scientific">Chromera velia CCMP2878</name>
    <dbReference type="NCBI Taxonomy" id="1169474"/>
    <lineage>
        <taxon>Eukaryota</taxon>
        <taxon>Sar</taxon>
        <taxon>Alveolata</taxon>
        <taxon>Colpodellida</taxon>
        <taxon>Chromeraceae</taxon>
        <taxon>Chromera</taxon>
    </lineage>
</organism>
<evidence type="ECO:0000256" key="1">
    <source>
        <dbReference type="SAM" id="MobiDB-lite"/>
    </source>
</evidence>
<gene>
    <name evidence="2" type="ORF">Cvel_10497</name>
</gene>
<sequence>MRFSQWCRKRLGLPRPSDATWDSLEFFEFPFEEIRFLINRQERRCLTSGSNCTTGEWSSYSPAAPRVGEEAVRKFCRNSWLKVQRDWLQALRESGRLKETEQRRPKPSNAFWPFVHDQKRRHHHVLFNSKIFPVQPALPLRNSGVVNELNLLITLWFDFSIPPDLIRAANSQLNSNPDLPPEFPANLYEYVVYVTNHSIAVESSEIGTRSHGGRGEALGEYEGSVGEQSSQAGECEWGEGEGGVADDCSIPSHGGQMQREESVPSLSSSSWESGESEALSEASEGKEKEGKGGGEEEGGQIEERRAALTEREMEVAEELQIEIAEGRIGGESGQGLPRGPQSPPATIFPVQPALPLRNSGVVNELNLLITLWFDFSIPPDLIRAANSQLNSNPDLPPEFPANLYEYVVYVTNHSIAVESSEIGTRSHGGRGEALGEYEGSVGEQSSQAGECEWGEGEGGVADDCSIPSHGGQMQREESVPSLSSSSWESGESEALSEASEGKEKEGKGGGEEEGGQIEERRAALTEREMEVAEELQIEIAEGRIGGESGQGLPRGPQSPPATPPRRTAPPEDSNKTTVNKDRSMKSSNSTGSTESNSGPQVPPPPAPSTAPNWWSSGLATITGLLQSLPFPTQITSSSNSSINREGRSQKDLTQTGPPWQELQGPSRPPAVSRAAPESPPTREKEADDSPPPPDPDDNSIRKEMEAVQKKGEQAGVKEKTVILSLLRFVGEQAAAPQDDREVMDPESDADTKETRSAADTHVLTSSSKW</sequence>
<feature type="compositionally biased region" description="Basic and acidic residues" evidence="1">
    <location>
        <begin position="568"/>
        <end position="584"/>
    </location>
</feature>
<feature type="compositionally biased region" description="Basic and acidic residues" evidence="1">
    <location>
        <begin position="517"/>
        <end position="530"/>
    </location>
</feature>
<feature type="region of interest" description="Disordered" evidence="1">
    <location>
        <begin position="731"/>
        <end position="769"/>
    </location>
</feature>
<feature type="compositionally biased region" description="Low complexity" evidence="1">
    <location>
        <begin position="586"/>
        <end position="599"/>
    </location>
</feature>
<feature type="compositionally biased region" description="Basic and acidic residues" evidence="1">
    <location>
        <begin position="499"/>
        <end position="510"/>
    </location>
</feature>